<name>A0A5B0D9D6_STRCR</name>
<gene>
    <name evidence="1" type="ORF">FXF62_10555</name>
</gene>
<evidence type="ECO:0000313" key="2">
    <source>
        <dbReference type="Proteomes" id="UP000323039"/>
    </source>
</evidence>
<protein>
    <recommendedName>
        <fullName evidence="3">Pathogenicity island protein</fullName>
    </recommendedName>
</protein>
<sequence length="99" mass="12056">MDTMRLPPLMSDDMARMFIRQQVDIIREEVRREIEQEKIPLNQKELMDMFGFDAKYLKYLLSLGLKRRKQGRDWKYDLADVYEILELAKEHFIGYQPKK</sequence>
<reference evidence="1 2" key="1">
    <citation type="submission" date="2019-08" db="EMBL/GenBank/DDBJ databases">
        <title>Genome sequence and analysis of Streptococcus cristatus strain S22 isolated from throat swab of children scarlet fever in Hangzhou, China.</title>
        <authorList>
            <person name="Huang Y."/>
            <person name="Xie L."/>
        </authorList>
    </citation>
    <scope>NUCLEOTIDE SEQUENCE [LARGE SCALE GENOMIC DNA]</scope>
    <source>
        <strain evidence="1 2">S22</strain>
    </source>
</reference>
<dbReference type="RefSeq" id="WP_149518699.1">
    <property type="nucleotide sequence ID" value="NZ_VSJJ01000018.1"/>
</dbReference>
<proteinExistence type="predicted"/>
<dbReference type="AlphaFoldDB" id="A0A5B0D9D6"/>
<dbReference type="EMBL" id="VSJJ01000018">
    <property type="protein sequence ID" value="KAA0963167.1"/>
    <property type="molecule type" value="Genomic_DNA"/>
</dbReference>
<organism evidence="1 2">
    <name type="scientific">Streptococcus cristatus</name>
    <dbReference type="NCBI Taxonomy" id="45634"/>
    <lineage>
        <taxon>Bacteria</taxon>
        <taxon>Bacillati</taxon>
        <taxon>Bacillota</taxon>
        <taxon>Bacilli</taxon>
        <taxon>Lactobacillales</taxon>
        <taxon>Streptococcaceae</taxon>
        <taxon>Streptococcus</taxon>
    </lineage>
</organism>
<comment type="caution">
    <text evidence="1">The sequence shown here is derived from an EMBL/GenBank/DDBJ whole genome shotgun (WGS) entry which is preliminary data.</text>
</comment>
<accession>A0A5B0D9D6</accession>
<evidence type="ECO:0008006" key="3">
    <source>
        <dbReference type="Google" id="ProtNLM"/>
    </source>
</evidence>
<dbReference type="Proteomes" id="UP000323039">
    <property type="component" value="Unassembled WGS sequence"/>
</dbReference>
<evidence type="ECO:0000313" key="1">
    <source>
        <dbReference type="EMBL" id="KAA0963167.1"/>
    </source>
</evidence>